<reference evidence="5 6" key="1">
    <citation type="submission" date="2020-08" db="EMBL/GenBank/DDBJ databases">
        <title>Sequencing the genomes of 1000 actinobacteria strains.</title>
        <authorList>
            <person name="Klenk H.-P."/>
        </authorList>
    </citation>
    <scope>NUCLEOTIDE SEQUENCE [LARGE SCALE GENOMIC DNA]</scope>
    <source>
        <strain evidence="5 6">DSM 44230</strain>
    </source>
</reference>
<dbReference type="SUPFAM" id="SSF53187">
    <property type="entry name" value="Zn-dependent exopeptidases"/>
    <property type="match status" value="1"/>
</dbReference>
<dbReference type="PANTHER" id="PTHR30404:SF0">
    <property type="entry name" value="N-ACETYLMURAMOYL-L-ALANINE AMIDASE AMIC"/>
    <property type="match status" value="1"/>
</dbReference>
<comment type="caution">
    <text evidence="5">The sequence shown here is derived from an EMBL/GenBank/DDBJ whole genome shotgun (WGS) entry which is preliminary data.</text>
</comment>
<dbReference type="EMBL" id="JACHMH010000001">
    <property type="protein sequence ID" value="MBB4675183.1"/>
    <property type="molecule type" value="Genomic_DNA"/>
</dbReference>
<evidence type="ECO:0000256" key="3">
    <source>
        <dbReference type="SAM" id="SignalP"/>
    </source>
</evidence>
<dbReference type="PROSITE" id="PS51257">
    <property type="entry name" value="PROKAR_LIPOPROTEIN"/>
    <property type="match status" value="1"/>
</dbReference>
<organism evidence="5 6">
    <name type="scientific">Crossiella cryophila</name>
    <dbReference type="NCBI Taxonomy" id="43355"/>
    <lineage>
        <taxon>Bacteria</taxon>
        <taxon>Bacillati</taxon>
        <taxon>Actinomycetota</taxon>
        <taxon>Actinomycetes</taxon>
        <taxon>Pseudonocardiales</taxon>
        <taxon>Pseudonocardiaceae</taxon>
        <taxon>Crossiella</taxon>
    </lineage>
</organism>
<dbReference type="InterPro" id="IPR050695">
    <property type="entry name" value="N-acetylmuramoyl_amidase_3"/>
</dbReference>
<dbReference type="Proteomes" id="UP000533598">
    <property type="component" value="Unassembled WGS sequence"/>
</dbReference>
<feature type="domain" description="MurNAc-LAA" evidence="4">
    <location>
        <begin position="161"/>
        <end position="283"/>
    </location>
</feature>
<dbReference type="Gene3D" id="3.40.630.40">
    <property type="entry name" value="Zn-dependent exopeptidases"/>
    <property type="match status" value="1"/>
</dbReference>
<proteinExistence type="predicted"/>
<dbReference type="CDD" id="cd02696">
    <property type="entry name" value="MurNAc-LAA"/>
    <property type="match status" value="1"/>
</dbReference>
<keyword evidence="6" id="KW-1185">Reference proteome</keyword>
<evidence type="ECO:0000313" key="6">
    <source>
        <dbReference type="Proteomes" id="UP000533598"/>
    </source>
</evidence>
<gene>
    <name evidence="5" type="ORF">HNR67_001301</name>
</gene>
<evidence type="ECO:0000313" key="5">
    <source>
        <dbReference type="EMBL" id="MBB4675183.1"/>
    </source>
</evidence>
<dbReference type="AlphaFoldDB" id="A0A7W7C8E6"/>
<feature type="compositionally biased region" description="Pro residues" evidence="2">
    <location>
        <begin position="56"/>
        <end position="72"/>
    </location>
</feature>
<dbReference type="InterPro" id="IPR002508">
    <property type="entry name" value="MurNAc-LAA_cat"/>
</dbReference>
<dbReference type="GO" id="GO:0030288">
    <property type="term" value="C:outer membrane-bounded periplasmic space"/>
    <property type="evidence" value="ECO:0007669"/>
    <property type="project" value="TreeGrafter"/>
</dbReference>
<dbReference type="GO" id="GO:0009253">
    <property type="term" value="P:peptidoglycan catabolic process"/>
    <property type="evidence" value="ECO:0007669"/>
    <property type="project" value="InterPro"/>
</dbReference>
<dbReference type="EC" id="3.5.1.28" evidence="5"/>
<feature type="signal peptide" evidence="3">
    <location>
        <begin position="1"/>
        <end position="21"/>
    </location>
</feature>
<evidence type="ECO:0000256" key="1">
    <source>
        <dbReference type="ARBA" id="ARBA00022801"/>
    </source>
</evidence>
<feature type="chain" id="PRO_5038888119" evidence="3">
    <location>
        <begin position="22"/>
        <end position="287"/>
    </location>
</feature>
<feature type="compositionally biased region" description="Low complexity" evidence="2">
    <location>
        <begin position="27"/>
        <end position="55"/>
    </location>
</feature>
<keyword evidence="3" id="KW-0732">Signal</keyword>
<evidence type="ECO:0000259" key="4">
    <source>
        <dbReference type="SMART" id="SM00646"/>
    </source>
</evidence>
<dbReference type="SMART" id="SM00646">
    <property type="entry name" value="Ami_3"/>
    <property type="match status" value="1"/>
</dbReference>
<sequence length="287" mass="29040">MHRASLMTPLALALAVTALVACGNGEPAATSGATPTTSTEATTPPESSTPATQPSSAPPPPSSSAGQPPPPAKGKVVVLDPGHNGGNGKNPAVINKPVPAGRGKGKPCNTTGTQTNAGYTEHAFTWDVANRVKAALTAKGVRVELTRPNDTGVGPCVNERAEIGNRANADAVVSIHSDGSTTAGHHGFHIIYSNPPLNPAQGAPSNKLAAAVRDAMRDGGIPLSNYTGKAGLNGRDDIAGLNLSTRPAIMVECANMRDATEAALAASPEGRQKYASAIAEGLLRYLA</sequence>
<feature type="region of interest" description="Disordered" evidence="2">
    <location>
        <begin position="27"/>
        <end position="114"/>
    </location>
</feature>
<evidence type="ECO:0000256" key="2">
    <source>
        <dbReference type="SAM" id="MobiDB-lite"/>
    </source>
</evidence>
<dbReference type="GO" id="GO:0008745">
    <property type="term" value="F:N-acetylmuramoyl-L-alanine amidase activity"/>
    <property type="evidence" value="ECO:0007669"/>
    <property type="project" value="UniProtKB-EC"/>
</dbReference>
<dbReference type="Pfam" id="PF01520">
    <property type="entry name" value="Amidase_3"/>
    <property type="match status" value="1"/>
</dbReference>
<protein>
    <submittedName>
        <fullName evidence="5">N-acetylmuramoyl-L-alanine amidase</fullName>
        <ecNumber evidence="5">3.5.1.28</ecNumber>
    </submittedName>
</protein>
<dbReference type="PANTHER" id="PTHR30404">
    <property type="entry name" value="N-ACETYLMURAMOYL-L-ALANINE AMIDASE"/>
    <property type="match status" value="1"/>
</dbReference>
<name>A0A7W7C8E6_9PSEU</name>
<keyword evidence="1 5" id="KW-0378">Hydrolase</keyword>
<accession>A0A7W7C8E6</accession>